<keyword evidence="1" id="KW-0472">Membrane</keyword>
<keyword evidence="1" id="KW-0812">Transmembrane</keyword>
<feature type="transmembrane region" description="Helical" evidence="1">
    <location>
        <begin position="221"/>
        <end position="243"/>
    </location>
</feature>
<accession>A0AAU6TDG9</accession>
<sequence>MSSIKDDQHHSINDRVIINNIQQPSERKESLMRKWGIPLVTTFIGIIATIIVAWYQMKIGEEQAFEAAIEREKAVIQNVVKIVEEHVINNNSVDIPRLARLIDLRSKEEKIQNKISVLQIIQKAEFNIINSDYLEFNKKNEYKKIFDNIYSQMNFDGLDGYDGLHANVANELAKSIRGGDSQTAITTLNSLLDLLNKDITEAKERNSYDFLSILKIFDKDFMFMLLGIQFVLMLTLTYLRIVIKRMREKQEFYKYYKSKLDLEM</sequence>
<reference evidence="2" key="1">
    <citation type="submission" date="2022-03" db="EMBL/GenBank/DDBJ databases">
        <title>Sea Food Isolates.</title>
        <authorList>
            <person name="Li C."/>
        </authorList>
    </citation>
    <scope>NUCLEOTIDE SEQUENCE</scope>
    <source>
        <strain evidence="2">19NY04SH05-1</strain>
    </source>
</reference>
<organism evidence="2">
    <name type="scientific">Aeromonas sp. 19NY04SH05-1</name>
    <dbReference type="NCBI Taxonomy" id="2920537"/>
    <lineage>
        <taxon>Bacteria</taxon>
        <taxon>Pseudomonadati</taxon>
        <taxon>Pseudomonadota</taxon>
        <taxon>Gammaproteobacteria</taxon>
        <taxon>Aeromonadales</taxon>
        <taxon>Aeromonadaceae</taxon>
        <taxon>Aeromonas</taxon>
    </lineage>
</organism>
<protein>
    <submittedName>
        <fullName evidence="2">Uncharacterized protein</fullName>
    </submittedName>
</protein>
<dbReference type="EMBL" id="CP095328">
    <property type="protein sequence ID" value="XAG43250.1"/>
    <property type="molecule type" value="Genomic_DNA"/>
</dbReference>
<gene>
    <name evidence="2" type="ORF">MRK42_09845</name>
</gene>
<keyword evidence="1" id="KW-1133">Transmembrane helix</keyword>
<feature type="transmembrane region" description="Helical" evidence="1">
    <location>
        <begin position="35"/>
        <end position="55"/>
    </location>
</feature>
<dbReference type="RefSeq" id="WP_152545701.1">
    <property type="nucleotide sequence ID" value="NZ_CP095328.1"/>
</dbReference>
<dbReference type="AlphaFoldDB" id="A0AAU6TDG9"/>
<name>A0AAU6TDG9_9GAMM</name>
<evidence type="ECO:0000256" key="1">
    <source>
        <dbReference type="SAM" id="Phobius"/>
    </source>
</evidence>
<evidence type="ECO:0000313" key="2">
    <source>
        <dbReference type="EMBL" id="XAG43250.1"/>
    </source>
</evidence>
<proteinExistence type="predicted"/>